<evidence type="ECO:0000256" key="14">
    <source>
        <dbReference type="ARBA" id="ARBA00048070"/>
    </source>
</evidence>
<dbReference type="InterPro" id="IPR000023">
    <property type="entry name" value="Phosphofructokinase_dom"/>
</dbReference>
<dbReference type="PANTHER" id="PTHR13697:SF4">
    <property type="entry name" value="ATP-DEPENDENT 6-PHOSPHOFRUCTOKINASE"/>
    <property type="match status" value="1"/>
</dbReference>
<evidence type="ECO:0000256" key="4">
    <source>
        <dbReference type="ARBA" id="ARBA00012055"/>
    </source>
</evidence>
<dbReference type="PRINTS" id="PR00476">
    <property type="entry name" value="PHFRCTKINASE"/>
</dbReference>
<comment type="similarity">
    <text evidence="13">Belongs to the phosphofructokinase type A (PFKA) family.</text>
</comment>
<dbReference type="GO" id="GO:0048029">
    <property type="term" value="F:monosaccharide binding"/>
    <property type="evidence" value="ECO:0007669"/>
    <property type="project" value="TreeGrafter"/>
</dbReference>
<dbReference type="STRING" id="869212.Turpa_0990"/>
<protein>
    <recommendedName>
        <fullName evidence="4">6-phosphofructokinase</fullName>
        <ecNumber evidence="4">2.7.1.11</ecNumber>
    </recommendedName>
</protein>
<dbReference type="OrthoDB" id="9802503at2"/>
<dbReference type="PANTHER" id="PTHR13697">
    <property type="entry name" value="PHOSPHOFRUCTOKINASE"/>
    <property type="match status" value="1"/>
</dbReference>
<dbReference type="HOGENOM" id="CLU_020655_0_0_12"/>
<keyword evidence="12" id="KW-0324">Glycolysis</keyword>
<keyword evidence="9" id="KW-0418">Kinase</keyword>
<dbReference type="GO" id="GO:0005945">
    <property type="term" value="C:6-phosphofructokinase complex"/>
    <property type="evidence" value="ECO:0007669"/>
    <property type="project" value="TreeGrafter"/>
</dbReference>
<dbReference type="GO" id="GO:0042802">
    <property type="term" value="F:identical protein binding"/>
    <property type="evidence" value="ECO:0007669"/>
    <property type="project" value="TreeGrafter"/>
</dbReference>
<evidence type="ECO:0000256" key="1">
    <source>
        <dbReference type="ARBA" id="ARBA00001946"/>
    </source>
</evidence>
<keyword evidence="17" id="KW-1185">Reference proteome</keyword>
<dbReference type="EMBL" id="CP002959">
    <property type="protein sequence ID" value="AFM11639.1"/>
    <property type="molecule type" value="Genomic_DNA"/>
</dbReference>
<dbReference type="UniPathway" id="UPA00109">
    <property type="reaction ID" value="UER00182"/>
</dbReference>
<keyword evidence="6 16" id="KW-0808">Transferase</keyword>
<evidence type="ECO:0000256" key="9">
    <source>
        <dbReference type="ARBA" id="ARBA00022777"/>
    </source>
</evidence>
<evidence type="ECO:0000256" key="13">
    <source>
        <dbReference type="ARBA" id="ARBA00038478"/>
    </source>
</evidence>
<evidence type="ECO:0000256" key="8">
    <source>
        <dbReference type="ARBA" id="ARBA00022741"/>
    </source>
</evidence>
<dbReference type="GO" id="GO:0006002">
    <property type="term" value="P:fructose 6-phosphate metabolic process"/>
    <property type="evidence" value="ECO:0007669"/>
    <property type="project" value="InterPro"/>
</dbReference>
<evidence type="ECO:0000256" key="11">
    <source>
        <dbReference type="ARBA" id="ARBA00022842"/>
    </source>
</evidence>
<evidence type="ECO:0000313" key="17">
    <source>
        <dbReference type="Proteomes" id="UP000006048"/>
    </source>
</evidence>
<evidence type="ECO:0000259" key="15">
    <source>
        <dbReference type="Pfam" id="PF00365"/>
    </source>
</evidence>
<comment type="subcellular location">
    <subcellularLocation>
        <location evidence="2">Cytoplasm</location>
    </subcellularLocation>
</comment>
<dbReference type="Gene3D" id="3.40.50.450">
    <property type="match status" value="1"/>
</dbReference>
<evidence type="ECO:0000313" key="16">
    <source>
        <dbReference type="EMBL" id="AFM11639.1"/>
    </source>
</evidence>
<sequence>MTTKVAKRIAILTSGGDVPGLNACIRAVALAAERSGFSIVGVAHGYDGLIDGEFLHLETEVLRAAVPRGGTILRSARSKRFTTAEGRAEAAKQLRAAHIDSLVVIGGDGSLTGAAAFAAEHGFAVMGIPKTIDNDVEGTDVCIGFDTAVNTAMQAIDRIRDTADSHARIFAVEVMGRDSGYLAWAAGMAGAADGILIPETDADWRSLEEKLKERHKTRTGSLLVVVAEGDETGGAAPVAKRLQAAFPEESIGLCVLGHTQRGGSPTASDRILATRFAVAAVDAIAAGKSGMMTALVGDDIRLVPIASVRRRPLALTPERLRLMEILI</sequence>
<dbReference type="GO" id="GO:0003872">
    <property type="term" value="F:6-phosphofructokinase activity"/>
    <property type="evidence" value="ECO:0007669"/>
    <property type="project" value="UniProtKB-EC"/>
</dbReference>
<dbReference type="GO" id="GO:0061621">
    <property type="term" value="P:canonical glycolysis"/>
    <property type="evidence" value="ECO:0007669"/>
    <property type="project" value="TreeGrafter"/>
</dbReference>
<feature type="domain" description="Phosphofructokinase" evidence="15">
    <location>
        <begin position="8"/>
        <end position="284"/>
    </location>
</feature>
<evidence type="ECO:0000256" key="2">
    <source>
        <dbReference type="ARBA" id="ARBA00004496"/>
    </source>
</evidence>
<reference evidence="16 17" key="1">
    <citation type="submission" date="2012-06" db="EMBL/GenBank/DDBJ databases">
        <title>The complete chromosome of genome of Turneriella parva DSM 21527.</title>
        <authorList>
            <consortium name="US DOE Joint Genome Institute (JGI-PGF)"/>
            <person name="Lucas S."/>
            <person name="Han J."/>
            <person name="Lapidus A."/>
            <person name="Bruce D."/>
            <person name="Goodwin L."/>
            <person name="Pitluck S."/>
            <person name="Peters L."/>
            <person name="Kyrpides N."/>
            <person name="Mavromatis K."/>
            <person name="Ivanova N."/>
            <person name="Mikhailova N."/>
            <person name="Chertkov O."/>
            <person name="Detter J.C."/>
            <person name="Tapia R."/>
            <person name="Han C."/>
            <person name="Land M."/>
            <person name="Hauser L."/>
            <person name="Markowitz V."/>
            <person name="Cheng J.-F."/>
            <person name="Hugenholtz P."/>
            <person name="Woyke T."/>
            <person name="Wu D."/>
            <person name="Gronow S."/>
            <person name="Wellnitz S."/>
            <person name="Brambilla E."/>
            <person name="Klenk H.-P."/>
            <person name="Eisen J.A."/>
        </authorList>
    </citation>
    <scope>NUCLEOTIDE SEQUENCE [LARGE SCALE GENOMIC DNA]</scope>
    <source>
        <strain evidence="17">ATCC BAA-1111 / DSM 21527 / NCTC 11395 / H</strain>
    </source>
</reference>
<dbReference type="PATRIC" id="fig|869212.3.peg.968"/>
<keyword evidence="11" id="KW-0460">Magnesium</keyword>
<accession>I4B2Y2</accession>
<gene>
    <name evidence="16" type="ordered locus">Turpa_0990</name>
</gene>
<evidence type="ECO:0000256" key="7">
    <source>
        <dbReference type="ARBA" id="ARBA00022723"/>
    </source>
</evidence>
<keyword evidence="7" id="KW-0479">Metal-binding</keyword>
<dbReference type="AlphaFoldDB" id="I4B2Y2"/>
<dbReference type="GO" id="GO:0030388">
    <property type="term" value="P:fructose 1,6-bisphosphate metabolic process"/>
    <property type="evidence" value="ECO:0007669"/>
    <property type="project" value="TreeGrafter"/>
</dbReference>
<dbReference type="PIRSF" id="PIRSF000532">
    <property type="entry name" value="ATP_PFK_prok"/>
    <property type="match status" value="1"/>
</dbReference>
<evidence type="ECO:0000256" key="3">
    <source>
        <dbReference type="ARBA" id="ARBA00004679"/>
    </source>
</evidence>
<keyword evidence="5" id="KW-0963">Cytoplasm</keyword>
<dbReference type="Proteomes" id="UP000006048">
    <property type="component" value="Chromosome"/>
</dbReference>
<dbReference type="InterPro" id="IPR035966">
    <property type="entry name" value="PKF_sf"/>
</dbReference>
<dbReference type="KEGG" id="tpx:Turpa_0990"/>
<evidence type="ECO:0000256" key="10">
    <source>
        <dbReference type="ARBA" id="ARBA00022840"/>
    </source>
</evidence>
<organism evidence="16 17">
    <name type="scientific">Turneriella parva (strain ATCC BAA-1111 / DSM 21527 / NCTC 11395 / H)</name>
    <name type="common">Leptospira parva</name>
    <dbReference type="NCBI Taxonomy" id="869212"/>
    <lineage>
        <taxon>Bacteria</taxon>
        <taxon>Pseudomonadati</taxon>
        <taxon>Spirochaetota</taxon>
        <taxon>Spirochaetia</taxon>
        <taxon>Leptospirales</taxon>
        <taxon>Leptospiraceae</taxon>
        <taxon>Turneriella</taxon>
    </lineage>
</organism>
<dbReference type="SUPFAM" id="SSF53784">
    <property type="entry name" value="Phosphofructokinase"/>
    <property type="match status" value="1"/>
</dbReference>
<keyword evidence="8" id="KW-0547">Nucleotide-binding</keyword>
<dbReference type="InterPro" id="IPR022953">
    <property type="entry name" value="ATP_PFK"/>
</dbReference>
<dbReference type="GO" id="GO:0005524">
    <property type="term" value="F:ATP binding"/>
    <property type="evidence" value="ECO:0007669"/>
    <property type="project" value="UniProtKB-KW"/>
</dbReference>
<dbReference type="Pfam" id="PF00365">
    <property type="entry name" value="PFK"/>
    <property type="match status" value="1"/>
</dbReference>
<keyword evidence="10" id="KW-0067">ATP-binding</keyword>
<comment type="catalytic activity">
    <reaction evidence="14">
        <text>beta-D-fructose 6-phosphate + ATP = beta-D-fructose 1,6-bisphosphate + ADP + H(+)</text>
        <dbReference type="Rhea" id="RHEA:16109"/>
        <dbReference type="ChEBI" id="CHEBI:15378"/>
        <dbReference type="ChEBI" id="CHEBI:30616"/>
        <dbReference type="ChEBI" id="CHEBI:32966"/>
        <dbReference type="ChEBI" id="CHEBI:57634"/>
        <dbReference type="ChEBI" id="CHEBI:456216"/>
        <dbReference type="EC" id="2.7.1.11"/>
    </reaction>
</comment>
<dbReference type="RefSeq" id="WP_014802157.1">
    <property type="nucleotide sequence ID" value="NC_018020.1"/>
</dbReference>
<evidence type="ECO:0000256" key="6">
    <source>
        <dbReference type="ARBA" id="ARBA00022679"/>
    </source>
</evidence>
<dbReference type="InterPro" id="IPR012003">
    <property type="entry name" value="ATP_PFK_prok-type"/>
</dbReference>
<comment type="pathway">
    <text evidence="3">Carbohydrate degradation; glycolysis; D-glyceraldehyde 3-phosphate and glycerone phosphate from D-glucose: step 3/4.</text>
</comment>
<evidence type="ECO:0000256" key="12">
    <source>
        <dbReference type="ARBA" id="ARBA00023152"/>
    </source>
</evidence>
<proteinExistence type="inferred from homology"/>
<dbReference type="FunFam" id="3.40.50.460:FF:000002">
    <property type="entry name" value="ATP-dependent 6-phosphofructokinase"/>
    <property type="match status" value="1"/>
</dbReference>
<comment type="cofactor">
    <cofactor evidence="1">
        <name>Mg(2+)</name>
        <dbReference type="ChEBI" id="CHEBI:18420"/>
    </cofactor>
</comment>
<dbReference type="Gene3D" id="3.40.50.460">
    <property type="entry name" value="Phosphofructokinase domain"/>
    <property type="match status" value="1"/>
</dbReference>
<dbReference type="GO" id="GO:0016208">
    <property type="term" value="F:AMP binding"/>
    <property type="evidence" value="ECO:0007669"/>
    <property type="project" value="TreeGrafter"/>
</dbReference>
<dbReference type="GO" id="GO:0046872">
    <property type="term" value="F:metal ion binding"/>
    <property type="evidence" value="ECO:0007669"/>
    <property type="project" value="UniProtKB-KW"/>
</dbReference>
<name>I4B2Y2_TURPD</name>
<evidence type="ECO:0000256" key="5">
    <source>
        <dbReference type="ARBA" id="ARBA00022490"/>
    </source>
</evidence>
<dbReference type="EC" id="2.7.1.11" evidence="4"/>
<dbReference type="NCBIfam" id="NF002872">
    <property type="entry name" value="PRK03202.1"/>
    <property type="match status" value="1"/>
</dbReference>
<dbReference type="GO" id="GO:0070095">
    <property type="term" value="F:fructose-6-phosphate binding"/>
    <property type="evidence" value="ECO:0007669"/>
    <property type="project" value="TreeGrafter"/>
</dbReference>